<keyword evidence="4" id="KW-0469">Meiosis</keyword>
<comment type="similarity">
    <text evidence="1">Belongs to the AAA ATPase family. PCH2 subfamily.</text>
</comment>
<dbReference type="GO" id="GO:0005694">
    <property type="term" value="C:chromosome"/>
    <property type="evidence" value="ECO:0007669"/>
    <property type="project" value="TreeGrafter"/>
</dbReference>
<dbReference type="PANTHER" id="PTHR45991">
    <property type="entry name" value="PACHYTENE CHECKPOINT PROTEIN 2"/>
    <property type="match status" value="1"/>
</dbReference>
<dbReference type="InterPro" id="IPR044539">
    <property type="entry name" value="Pch2-like"/>
</dbReference>
<dbReference type="PANTHER" id="PTHR45991:SF1">
    <property type="entry name" value="PACHYTENE CHECKPOINT PROTEIN 2 HOMOLOG"/>
    <property type="match status" value="1"/>
</dbReference>
<dbReference type="SMART" id="SM00382">
    <property type="entry name" value="AAA"/>
    <property type="match status" value="1"/>
</dbReference>
<evidence type="ECO:0000256" key="2">
    <source>
        <dbReference type="ARBA" id="ARBA00022741"/>
    </source>
</evidence>
<dbReference type="EMBL" id="QZAL01000037">
    <property type="protein sequence ID" value="THW45130.1"/>
    <property type="molecule type" value="Genomic_DNA"/>
</dbReference>
<evidence type="ECO:0000256" key="1">
    <source>
        <dbReference type="ARBA" id="ARBA00007271"/>
    </source>
</evidence>
<dbReference type="PROSITE" id="PS00674">
    <property type="entry name" value="AAA"/>
    <property type="match status" value="1"/>
</dbReference>
<dbReference type="InterPro" id="IPR058249">
    <property type="entry name" value="Pch2_C"/>
</dbReference>
<dbReference type="Pfam" id="PF00004">
    <property type="entry name" value="AAA"/>
    <property type="match status" value="1"/>
</dbReference>
<dbReference type="InterPro" id="IPR003593">
    <property type="entry name" value="AAA+_ATPase"/>
</dbReference>
<evidence type="ECO:0000313" key="7">
    <source>
        <dbReference type="EMBL" id="THW45130.1"/>
    </source>
</evidence>
<comment type="caution">
    <text evidence="7">The sequence shown here is derived from an EMBL/GenBank/DDBJ whole genome shotgun (WGS) entry which is preliminary data.</text>
</comment>
<dbReference type="InterPro" id="IPR027417">
    <property type="entry name" value="P-loop_NTPase"/>
</dbReference>
<dbReference type="InterPro" id="IPR003960">
    <property type="entry name" value="ATPase_AAA_CS"/>
</dbReference>
<organism evidence="7 8">
    <name type="scientific">Aureobasidium pullulans</name>
    <name type="common">Black yeast</name>
    <name type="synonym">Pullularia pullulans</name>
    <dbReference type="NCBI Taxonomy" id="5580"/>
    <lineage>
        <taxon>Eukaryota</taxon>
        <taxon>Fungi</taxon>
        <taxon>Dikarya</taxon>
        <taxon>Ascomycota</taxon>
        <taxon>Pezizomycotina</taxon>
        <taxon>Dothideomycetes</taxon>
        <taxon>Dothideomycetidae</taxon>
        <taxon>Dothideales</taxon>
        <taxon>Saccotheciaceae</taxon>
        <taxon>Aureobasidium</taxon>
    </lineage>
</organism>
<dbReference type="GO" id="GO:0051598">
    <property type="term" value="P:meiotic recombination checkpoint signaling"/>
    <property type="evidence" value="ECO:0007669"/>
    <property type="project" value="TreeGrafter"/>
</dbReference>
<dbReference type="SUPFAM" id="SSF52540">
    <property type="entry name" value="P-loop containing nucleoside triphosphate hydrolases"/>
    <property type="match status" value="1"/>
</dbReference>
<dbReference type="AlphaFoldDB" id="A0A4S8Y3E3"/>
<dbReference type="Proteomes" id="UP000310687">
    <property type="component" value="Unassembled WGS sequence"/>
</dbReference>
<dbReference type="GO" id="GO:0005634">
    <property type="term" value="C:nucleus"/>
    <property type="evidence" value="ECO:0007669"/>
    <property type="project" value="TreeGrafter"/>
</dbReference>
<gene>
    <name evidence="7" type="ORF">D6D22_03731</name>
</gene>
<keyword evidence="2 5" id="KW-0547">Nucleotide-binding</keyword>
<dbReference type="Pfam" id="PF23242">
    <property type="entry name" value="AAA_lid_TRIP13_C"/>
    <property type="match status" value="1"/>
</dbReference>
<evidence type="ECO:0000259" key="6">
    <source>
        <dbReference type="SMART" id="SM00382"/>
    </source>
</evidence>
<evidence type="ECO:0000256" key="4">
    <source>
        <dbReference type="ARBA" id="ARBA00023254"/>
    </source>
</evidence>
<accession>A0A4S8Y3E3</accession>
<name>A0A4S8Y3E3_AURPU</name>
<dbReference type="Gene3D" id="3.40.50.300">
    <property type="entry name" value="P-loop containing nucleotide triphosphate hydrolases"/>
    <property type="match status" value="1"/>
</dbReference>
<reference evidence="7 8" key="1">
    <citation type="submission" date="2018-10" db="EMBL/GenBank/DDBJ databases">
        <title>Fifty Aureobasidium pullulans genomes reveal a recombining polyextremotolerant generalist.</title>
        <authorList>
            <person name="Gostincar C."/>
            <person name="Turk M."/>
            <person name="Zajc J."/>
            <person name="Gunde-Cimerman N."/>
        </authorList>
    </citation>
    <scope>NUCLEOTIDE SEQUENCE [LARGE SCALE GENOMIC DNA]</scope>
    <source>
        <strain evidence="7 8">EXF-11013</strain>
    </source>
</reference>
<keyword evidence="3 5" id="KW-0067">ATP-binding</keyword>
<dbReference type="InterPro" id="IPR003959">
    <property type="entry name" value="ATPase_AAA_core"/>
</dbReference>
<evidence type="ECO:0000256" key="3">
    <source>
        <dbReference type="ARBA" id="ARBA00022840"/>
    </source>
</evidence>
<protein>
    <submittedName>
        <fullName evidence="7">AAA-domain-containing protein</fullName>
    </submittedName>
</protein>
<evidence type="ECO:0000256" key="5">
    <source>
        <dbReference type="RuleBase" id="RU003651"/>
    </source>
</evidence>
<dbReference type="GO" id="GO:0005524">
    <property type="term" value="F:ATP binding"/>
    <property type="evidence" value="ECO:0007669"/>
    <property type="project" value="UniProtKB-KW"/>
</dbReference>
<proteinExistence type="inferred from homology"/>
<dbReference type="GO" id="GO:0007131">
    <property type="term" value="P:reciprocal meiotic recombination"/>
    <property type="evidence" value="ECO:0007669"/>
    <property type="project" value="TreeGrafter"/>
</dbReference>
<evidence type="ECO:0000313" key="8">
    <source>
        <dbReference type="Proteomes" id="UP000310687"/>
    </source>
</evidence>
<feature type="domain" description="AAA+ ATPase" evidence="6">
    <location>
        <begin position="168"/>
        <end position="320"/>
    </location>
</feature>
<sequence>MMKPTFHALKYDPYLIVACTLRSTHTVQIENAFHAFLTNEYIHPVNEGEELVFNNFKYHAHVNSIRVTGTDVAPKNLAGCFLLSKVQLEIHAYDLNIQDMLSPTAAFGTSADAKAKIISIPHESLDKVWENLKFDETQNINLEQILSSVVRTVMLLHHANGLQAAMNINRLMLFHGPPGCGKSTLCRALAHKLVIRLGRTFRSGKLFEINTQDLLSKFYSESGKLVSDMFDKILRIAQDEKELVCVLIDEIESIAASRQASTKNGECADTVRATNQLLTALDRIRSKPNIVVFCTSNLLESIDTAFLDRLYDAIPVPPPCASAVYTILSNILNSLIDAGAITYKLETQTPEEDSDFVLINAMIEGQTRLPDHGQLFILQATYPDTPGPLLKAVADTCAGFSGRKLSKLPFLAITKYTRRQCNIFDAIKALGIAIKQELVH</sequence>
<dbReference type="GO" id="GO:0016887">
    <property type="term" value="F:ATP hydrolysis activity"/>
    <property type="evidence" value="ECO:0007669"/>
    <property type="project" value="InterPro"/>
</dbReference>